<feature type="domain" description="Amidohydrolase 3" evidence="1">
    <location>
        <begin position="85"/>
        <end position="561"/>
    </location>
</feature>
<dbReference type="Pfam" id="PF07969">
    <property type="entry name" value="Amidohydro_3"/>
    <property type="match status" value="1"/>
</dbReference>
<dbReference type="Gene3D" id="3.10.310.70">
    <property type="match status" value="1"/>
</dbReference>
<evidence type="ECO:0000313" key="2">
    <source>
        <dbReference type="EMBL" id="QBR85097.1"/>
    </source>
</evidence>
<proteinExistence type="predicted"/>
<organism evidence="2 3">
    <name type="scientific">Legionella israelensis</name>
    <dbReference type="NCBI Taxonomy" id="454"/>
    <lineage>
        <taxon>Bacteria</taxon>
        <taxon>Pseudomonadati</taxon>
        <taxon>Pseudomonadota</taxon>
        <taxon>Gammaproteobacteria</taxon>
        <taxon>Legionellales</taxon>
        <taxon>Legionellaceae</taxon>
        <taxon>Legionella</taxon>
    </lineage>
</organism>
<dbReference type="Gene3D" id="2.30.40.10">
    <property type="entry name" value="Urease, subunit C, domain 1"/>
    <property type="match status" value="1"/>
</dbReference>
<sequence>MQYVVAVVFVVLIDCLFLSPVSAKSTETPPFHLCQDAHQIYHNATFITLDPQKPRAEAVAVIHHRLAAVGDEKTIMEKCRGSHTEIIDLKKAYVTPGFIDSGSLLVLYGWLANHSIDLSTTNTFHQKNWKPIKTTDMFLSTLADKISASNEQQIIVYGYDSTRLKGEPLTQNKLNKISKDKTIVVFYSSEQSALLNDKAAREIKELDPTIAIDEEGKINSKDFQSFLVSILGKNKLEKAIMTAIDFFSSQGYTTISENQFHPAWLDTYARIINNDSPVDVIFNASNLWHIKLLNLVQKDFKRFYSGYYILKIDGSLGDYAAYLSAPYSFPPIGYDRSWRGSLAISPRKMEEQVITAAKEKISLAFEAHGDAAIDVALNMTQKTQQKHPHFKPKLLNAQVIRKDQFQRMNYLSMSASWFAPHLYYWGEAMCHEIVGPERAHFNNPLRQAKKSFNTISMYANAPVTPLQPLKMMQRMQTRKVQSWQYPLNRNCPQYYAPHQRISAEDALRAITIDNALFYGLEKEKGTLEVGKLADMTLLSADPLTPSGNSSIKVLGTISRGQLHMNL</sequence>
<dbReference type="GO" id="GO:0016810">
    <property type="term" value="F:hydrolase activity, acting on carbon-nitrogen (but not peptide) bonds"/>
    <property type="evidence" value="ECO:0007669"/>
    <property type="project" value="InterPro"/>
</dbReference>
<reference evidence="2 3" key="1">
    <citation type="submission" date="2019-03" db="EMBL/GenBank/DDBJ databases">
        <title>Diverse conjugative elements silence natural transformation in Legionella species.</title>
        <authorList>
            <person name="Durieux I."/>
            <person name="Ginevra C."/>
            <person name="Attaiech L."/>
            <person name="Picq K."/>
            <person name="Juan P.A."/>
            <person name="Jarraud S."/>
            <person name="Charpentier X."/>
        </authorList>
    </citation>
    <scope>NUCLEOTIDE SEQUENCE [LARGE SCALE GENOMIC DNA]</scope>
    <source>
        <strain evidence="2 3">HL-0427-4011</strain>
    </source>
</reference>
<evidence type="ECO:0000259" key="1">
    <source>
        <dbReference type="Pfam" id="PF07969"/>
    </source>
</evidence>
<dbReference type="Gene3D" id="3.20.20.140">
    <property type="entry name" value="Metal-dependent hydrolases"/>
    <property type="match status" value="1"/>
</dbReference>
<evidence type="ECO:0000313" key="3">
    <source>
        <dbReference type="Proteomes" id="UP000295517"/>
    </source>
</evidence>
<accession>A0AAX1EJ19</accession>
<gene>
    <name evidence="2" type="ORF">E3983_12500</name>
</gene>
<dbReference type="PANTHER" id="PTHR22642:SF2">
    <property type="entry name" value="PROTEIN LONG AFTER FAR-RED 3"/>
    <property type="match status" value="1"/>
</dbReference>
<dbReference type="SUPFAM" id="SSF51338">
    <property type="entry name" value="Composite domain of metallo-dependent hydrolases"/>
    <property type="match status" value="1"/>
</dbReference>
<dbReference type="InterPro" id="IPR013108">
    <property type="entry name" value="Amidohydro_3"/>
</dbReference>
<dbReference type="InterPro" id="IPR011059">
    <property type="entry name" value="Metal-dep_hydrolase_composite"/>
</dbReference>
<dbReference type="AlphaFoldDB" id="A0AAX1EJ19"/>
<name>A0AAX1EJ19_9GAMM</name>
<dbReference type="EMBL" id="CP038254">
    <property type="protein sequence ID" value="QBR85097.1"/>
    <property type="molecule type" value="Genomic_DNA"/>
</dbReference>
<dbReference type="PANTHER" id="PTHR22642">
    <property type="entry name" value="IMIDAZOLONEPROPIONASE"/>
    <property type="match status" value="1"/>
</dbReference>
<dbReference type="RefSeq" id="WP_135061208.1">
    <property type="nucleotide sequence ID" value="NZ_CP038254.1"/>
</dbReference>
<protein>
    <recommendedName>
        <fullName evidence="1">Amidohydrolase 3 domain-containing protein</fullName>
    </recommendedName>
</protein>
<dbReference type="Proteomes" id="UP000295517">
    <property type="component" value="Chromosome"/>
</dbReference>